<dbReference type="AlphaFoldDB" id="A0A9D5CYQ2"/>
<evidence type="ECO:0000313" key="2">
    <source>
        <dbReference type="EMBL" id="KAJ0981956.1"/>
    </source>
</evidence>
<evidence type="ECO:0000256" key="1">
    <source>
        <dbReference type="SAM" id="MobiDB-lite"/>
    </source>
</evidence>
<feature type="region of interest" description="Disordered" evidence="1">
    <location>
        <begin position="93"/>
        <end position="123"/>
    </location>
</feature>
<protein>
    <submittedName>
        <fullName evidence="2">Uncharacterized protein</fullName>
    </submittedName>
</protein>
<reference evidence="2" key="1">
    <citation type="submission" date="2021-03" db="EMBL/GenBank/DDBJ databases">
        <authorList>
            <person name="Li Z."/>
            <person name="Yang C."/>
        </authorList>
    </citation>
    <scope>NUCLEOTIDE SEQUENCE</scope>
    <source>
        <strain evidence="2">Dzin_1.0</strain>
        <tissue evidence="2">Leaf</tissue>
    </source>
</reference>
<sequence>MLLFLAAINSQCFQEYRRGANVEVDVAQDSAAAGVDVLAGQGCRWLHQVVALDQGAELDRQRLPGWISSRCIQIREAPLANVGVAYNPPIAPRIDDIPSPNPGMPLESQVGSANPQDFNAGAQGNIGVEEVPLNPVQGDIPIAESAAPLNLPGA</sequence>
<keyword evidence="3" id="KW-1185">Reference proteome</keyword>
<reference evidence="2" key="2">
    <citation type="journal article" date="2022" name="Hortic Res">
        <title>The genome of Dioscorea zingiberensis sheds light on the biosynthesis, origin and evolution of the medicinally important diosgenin saponins.</title>
        <authorList>
            <person name="Li Y."/>
            <person name="Tan C."/>
            <person name="Li Z."/>
            <person name="Guo J."/>
            <person name="Li S."/>
            <person name="Chen X."/>
            <person name="Wang C."/>
            <person name="Dai X."/>
            <person name="Yang H."/>
            <person name="Song W."/>
            <person name="Hou L."/>
            <person name="Xu J."/>
            <person name="Tong Z."/>
            <person name="Xu A."/>
            <person name="Yuan X."/>
            <person name="Wang W."/>
            <person name="Yang Q."/>
            <person name="Chen L."/>
            <person name="Sun Z."/>
            <person name="Wang K."/>
            <person name="Pan B."/>
            <person name="Chen J."/>
            <person name="Bao Y."/>
            <person name="Liu F."/>
            <person name="Qi X."/>
            <person name="Gang D.R."/>
            <person name="Wen J."/>
            <person name="Li J."/>
        </authorList>
    </citation>
    <scope>NUCLEOTIDE SEQUENCE</scope>
    <source>
        <strain evidence="2">Dzin_1.0</strain>
    </source>
</reference>
<dbReference type="EMBL" id="JAGGNH010000002">
    <property type="protein sequence ID" value="KAJ0981956.1"/>
    <property type="molecule type" value="Genomic_DNA"/>
</dbReference>
<organism evidence="2 3">
    <name type="scientific">Dioscorea zingiberensis</name>
    <dbReference type="NCBI Taxonomy" id="325984"/>
    <lineage>
        <taxon>Eukaryota</taxon>
        <taxon>Viridiplantae</taxon>
        <taxon>Streptophyta</taxon>
        <taxon>Embryophyta</taxon>
        <taxon>Tracheophyta</taxon>
        <taxon>Spermatophyta</taxon>
        <taxon>Magnoliopsida</taxon>
        <taxon>Liliopsida</taxon>
        <taxon>Dioscoreales</taxon>
        <taxon>Dioscoreaceae</taxon>
        <taxon>Dioscorea</taxon>
    </lineage>
</organism>
<accession>A0A9D5CYQ2</accession>
<name>A0A9D5CYQ2_9LILI</name>
<dbReference type="Proteomes" id="UP001085076">
    <property type="component" value="Miscellaneous, Linkage group lg02"/>
</dbReference>
<proteinExistence type="predicted"/>
<gene>
    <name evidence="2" type="ORF">J5N97_010211</name>
</gene>
<comment type="caution">
    <text evidence="2">The sequence shown here is derived from an EMBL/GenBank/DDBJ whole genome shotgun (WGS) entry which is preliminary data.</text>
</comment>
<evidence type="ECO:0000313" key="3">
    <source>
        <dbReference type="Proteomes" id="UP001085076"/>
    </source>
</evidence>